<reference evidence="5 6" key="1">
    <citation type="journal article" date="2016" name="Nat. Commun.">
        <title>Thousands of microbial genomes shed light on interconnected biogeochemical processes in an aquifer system.</title>
        <authorList>
            <person name="Anantharaman K."/>
            <person name="Brown C.T."/>
            <person name="Hug L.A."/>
            <person name="Sharon I."/>
            <person name="Castelle C.J."/>
            <person name="Probst A.J."/>
            <person name="Thomas B.C."/>
            <person name="Singh A."/>
            <person name="Wilkins M.J."/>
            <person name="Karaoz U."/>
            <person name="Brodie E.L."/>
            <person name="Williams K.H."/>
            <person name="Hubbard S.S."/>
            <person name="Banfield J.F."/>
        </authorList>
    </citation>
    <scope>NUCLEOTIDE SEQUENCE [LARGE SCALE GENOMIC DNA]</scope>
</reference>
<dbReference type="GO" id="GO:0006813">
    <property type="term" value="P:potassium ion transport"/>
    <property type="evidence" value="ECO:0007669"/>
    <property type="project" value="InterPro"/>
</dbReference>
<dbReference type="SUPFAM" id="SSF51735">
    <property type="entry name" value="NAD(P)-binding Rossmann-fold domains"/>
    <property type="match status" value="1"/>
</dbReference>
<dbReference type="GO" id="GO:0016020">
    <property type="term" value="C:membrane"/>
    <property type="evidence" value="ECO:0007669"/>
    <property type="project" value="TreeGrafter"/>
</dbReference>
<evidence type="ECO:0000313" key="6">
    <source>
        <dbReference type="Proteomes" id="UP000177103"/>
    </source>
</evidence>
<dbReference type="Gene3D" id="3.40.50.720">
    <property type="entry name" value="NAD(P)-binding Rossmann-like Domain"/>
    <property type="match status" value="1"/>
</dbReference>
<name>A0A1G1W6M4_9BACT</name>
<dbReference type="PANTHER" id="PTHR46157">
    <property type="entry name" value="K(+) EFFLUX ANTIPORTER 3, CHLOROPLASTIC"/>
    <property type="match status" value="1"/>
</dbReference>
<keyword evidence="1" id="KW-0813">Transport</keyword>
<dbReference type="InterPro" id="IPR036291">
    <property type="entry name" value="NAD(P)-bd_dom_sf"/>
</dbReference>
<dbReference type="InterPro" id="IPR003148">
    <property type="entry name" value="RCK_N"/>
</dbReference>
<proteinExistence type="predicted"/>
<dbReference type="EMBL" id="MHCQ01000045">
    <property type="protein sequence ID" value="OGY23281.1"/>
    <property type="molecule type" value="Genomic_DNA"/>
</dbReference>
<feature type="domain" description="RCK N-terminal" evidence="4">
    <location>
        <begin position="18"/>
        <end position="134"/>
    </location>
</feature>
<gene>
    <name evidence="5" type="ORF">A2Y57_03670</name>
</gene>
<protein>
    <recommendedName>
        <fullName evidence="4">RCK N-terminal domain-containing protein</fullName>
    </recommendedName>
</protein>
<organism evidence="5 6">
    <name type="scientific">Candidatus Woykebacteria bacterium RBG_13_40_7b</name>
    <dbReference type="NCBI Taxonomy" id="1802594"/>
    <lineage>
        <taxon>Bacteria</taxon>
        <taxon>Candidatus Woykeibacteriota</taxon>
    </lineage>
</organism>
<dbReference type="GO" id="GO:0015297">
    <property type="term" value="F:antiporter activity"/>
    <property type="evidence" value="ECO:0007669"/>
    <property type="project" value="UniProtKB-KW"/>
</dbReference>
<dbReference type="PANTHER" id="PTHR46157:SF4">
    <property type="entry name" value="K(+) EFFLUX ANTIPORTER 3, CHLOROPLASTIC"/>
    <property type="match status" value="1"/>
</dbReference>
<sequence length="174" mass="19415">MEGLSQATEEPQIENQITSHVVVCGCGRVGKYVCSALKHVDIPQIVIDFNPVNLKHCENKGIPVIFGDASEEEILKAAMVEEAKALIITYPDQLSASIAIEKAKRLNPNIKILARAHRDIDVEELKSLEIHKVVQPEFEASLTFAHKVLDLMGVEKEEINSFLQHIRRQTPKSV</sequence>
<keyword evidence="3" id="KW-0406">Ion transport</keyword>
<evidence type="ECO:0000256" key="1">
    <source>
        <dbReference type="ARBA" id="ARBA00022448"/>
    </source>
</evidence>
<accession>A0A1G1W6M4</accession>
<dbReference type="AlphaFoldDB" id="A0A1G1W6M4"/>
<evidence type="ECO:0000259" key="4">
    <source>
        <dbReference type="PROSITE" id="PS51201"/>
    </source>
</evidence>
<evidence type="ECO:0000256" key="3">
    <source>
        <dbReference type="ARBA" id="ARBA00023065"/>
    </source>
</evidence>
<evidence type="ECO:0000313" key="5">
    <source>
        <dbReference type="EMBL" id="OGY23281.1"/>
    </source>
</evidence>
<dbReference type="PROSITE" id="PS51201">
    <property type="entry name" value="RCK_N"/>
    <property type="match status" value="1"/>
</dbReference>
<comment type="caution">
    <text evidence="5">The sequence shown here is derived from an EMBL/GenBank/DDBJ whole genome shotgun (WGS) entry which is preliminary data.</text>
</comment>
<dbReference type="Proteomes" id="UP000177103">
    <property type="component" value="Unassembled WGS sequence"/>
</dbReference>
<evidence type="ECO:0000256" key="2">
    <source>
        <dbReference type="ARBA" id="ARBA00022449"/>
    </source>
</evidence>
<keyword evidence="2" id="KW-0050">Antiport</keyword>
<dbReference type="Pfam" id="PF02254">
    <property type="entry name" value="TrkA_N"/>
    <property type="match status" value="1"/>
</dbReference>